<accession>M1WFY6</accession>
<comment type="caution">
    <text evidence="3">The sequence shown here is derived from an EMBL/GenBank/DDBJ whole genome shotgun (WGS) entry which is preliminary data.</text>
</comment>
<name>M1WFY6_CLAP2</name>
<keyword evidence="1" id="KW-0862">Zinc</keyword>
<gene>
    <name evidence="3" type="ORF">CPUR_07979</name>
</gene>
<dbReference type="HOGENOM" id="CLU_1390084_0_0_1"/>
<dbReference type="OrthoDB" id="4526134at2759"/>
<evidence type="ECO:0000256" key="1">
    <source>
        <dbReference type="PROSITE-ProRule" id="PRU00047"/>
    </source>
</evidence>
<organism evidence="3 4">
    <name type="scientific">Claviceps purpurea (strain 20.1)</name>
    <name type="common">Ergot fungus</name>
    <name type="synonym">Sphacelia segetum</name>
    <dbReference type="NCBI Taxonomy" id="1111077"/>
    <lineage>
        <taxon>Eukaryota</taxon>
        <taxon>Fungi</taxon>
        <taxon>Dikarya</taxon>
        <taxon>Ascomycota</taxon>
        <taxon>Pezizomycotina</taxon>
        <taxon>Sordariomycetes</taxon>
        <taxon>Hypocreomycetidae</taxon>
        <taxon>Hypocreales</taxon>
        <taxon>Clavicipitaceae</taxon>
        <taxon>Claviceps</taxon>
    </lineage>
</organism>
<dbReference type="Proteomes" id="UP000016801">
    <property type="component" value="Unassembled WGS sequence"/>
</dbReference>
<dbReference type="STRING" id="1111077.M1WFY6"/>
<keyword evidence="1" id="KW-0479">Metal-binding</keyword>
<dbReference type="EMBL" id="CAGA01000074">
    <property type="protein sequence ID" value="CCE34048.1"/>
    <property type="molecule type" value="Genomic_DNA"/>
</dbReference>
<sequence length="196" mass="21054">MRQLPNESFTEFLVRFESQMAKADALDMSDIDKVDLLQIAIQPGFDKRCNRNSDIPVDNYAAVVAAYKAAAARDRALDLRAALRRMAPSSTPAGPSMDTEGDTVMTGVASAGFAGKGKGKAKAGGGKGKARAQWVSKEVWEGRRALRQCLRCGAEDHLVRECGMLPAFRPAAAAGVRVLETEDNDATVSESENDHP</sequence>
<dbReference type="VEuPathDB" id="FungiDB:CPUR_07979"/>
<proteinExistence type="predicted"/>
<dbReference type="PROSITE" id="PS50158">
    <property type="entry name" value="ZF_CCHC"/>
    <property type="match status" value="1"/>
</dbReference>
<keyword evidence="4" id="KW-1185">Reference proteome</keyword>
<evidence type="ECO:0000259" key="2">
    <source>
        <dbReference type="PROSITE" id="PS50158"/>
    </source>
</evidence>
<evidence type="ECO:0000313" key="4">
    <source>
        <dbReference type="Proteomes" id="UP000016801"/>
    </source>
</evidence>
<keyword evidence="1" id="KW-0863">Zinc-finger</keyword>
<dbReference type="InterPro" id="IPR001878">
    <property type="entry name" value="Znf_CCHC"/>
</dbReference>
<dbReference type="AlphaFoldDB" id="M1WFY6"/>
<dbReference type="GO" id="GO:0008270">
    <property type="term" value="F:zinc ion binding"/>
    <property type="evidence" value="ECO:0007669"/>
    <property type="project" value="UniProtKB-KW"/>
</dbReference>
<feature type="domain" description="CCHC-type" evidence="2">
    <location>
        <begin position="149"/>
        <end position="162"/>
    </location>
</feature>
<evidence type="ECO:0000313" key="3">
    <source>
        <dbReference type="EMBL" id="CCE34048.1"/>
    </source>
</evidence>
<reference evidence="3 4" key="1">
    <citation type="journal article" date="2013" name="PLoS Genet.">
        <title>Plant-symbiotic fungi as chemical engineers: Multi-genome analysis of the Clavicipitaceae reveals dynamics of alkaloid loci.</title>
        <authorList>
            <person name="Schardl C.L."/>
            <person name="Young C.A."/>
            <person name="Hesse U."/>
            <person name="Amyotte S.G."/>
            <person name="Andreeva K."/>
            <person name="Calie P.J."/>
            <person name="Fleetwood D.J."/>
            <person name="Haws D.C."/>
            <person name="Moore N."/>
            <person name="Oeser B."/>
            <person name="Panaccione D.G."/>
            <person name="Schweri K.K."/>
            <person name="Voisey C.R."/>
            <person name="Farman M.L."/>
            <person name="Jaromczyk J.W."/>
            <person name="Roe B.A."/>
            <person name="O'Sullivan D.M."/>
            <person name="Scott B."/>
            <person name="Tudzynski P."/>
            <person name="An Z."/>
            <person name="Arnaoudova E.G."/>
            <person name="Bullock C.T."/>
            <person name="Charlton N.D."/>
            <person name="Chen L."/>
            <person name="Cox M."/>
            <person name="Dinkins R.D."/>
            <person name="Florea S."/>
            <person name="Glenn A.E."/>
            <person name="Gordon A."/>
            <person name="Gueldener U."/>
            <person name="Harris D.R."/>
            <person name="Hollin W."/>
            <person name="Jaromczyk J."/>
            <person name="Johnson R.D."/>
            <person name="Khan A.K."/>
            <person name="Leistner E."/>
            <person name="Leuchtmann A."/>
            <person name="Li C."/>
            <person name="Liu J."/>
            <person name="Liu J."/>
            <person name="Liu M."/>
            <person name="Mace W."/>
            <person name="Machado C."/>
            <person name="Nagabhyru P."/>
            <person name="Pan J."/>
            <person name="Schmid J."/>
            <person name="Sugawara K."/>
            <person name="Steiner U."/>
            <person name="Takach J.E."/>
            <person name="Tanaka E."/>
            <person name="Webb J.S."/>
            <person name="Wilson E.V."/>
            <person name="Wiseman J.L."/>
            <person name="Yoshida R."/>
            <person name="Zeng Z."/>
        </authorList>
    </citation>
    <scope>NUCLEOTIDE SEQUENCE [LARGE SCALE GENOMIC DNA]</scope>
    <source>
        <strain evidence="3 4">20.1</strain>
    </source>
</reference>
<dbReference type="GO" id="GO:0003676">
    <property type="term" value="F:nucleic acid binding"/>
    <property type="evidence" value="ECO:0007669"/>
    <property type="project" value="InterPro"/>
</dbReference>
<protein>
    <recommendedName>
        <fullName evidence="2">CCHC-type domain-containing protein</fullName>
    </recommendedName>
</protein>